<dbReference type="VEuPathDB" id="VectorBase:AALB004076"/>
<evidence type="ECO:0000313" key="1">
    <source>
        <dbReference type="EnsemblMetazoa" id="AALB004076-PA"/>
    </source>
</evidence>
<organism evidence="1 2">
    <name type="scientific">Anopheles albimanus</name>
    <name type="common">New world malaria mosquito</name>
    <dbReference type="NCBI Taxonomy" id="7167"/>
    <lineage>
        <taxon>Eukaryota</taxon>
        <taxon>Metazoa</taxon>
        <taxon>Ecdysozoa</taxon>
        <taxon>Arthropoda</taxon>
        <taxon>Hexapoda</taxon>
        <taxon>Insecta</taxon>
        <taxon>Pterygota</taxon>
        <taxon>Neoptera</taxon>
        <taxon>Endopterygota</taxon>
        <taxon>Diptera</taxon>
        <taxon>Nematocera</taxon>
        <taxon>Culicoidea</taxon>
        <taxon>Culicidae</taxon>
        <taxon>Anophelinae</taxon>
        <taxon>Anopheles</taxon>
    </lineage>
</organism>
<reference evidence="1" key="2">
    <citation type="submission" date="2022-08" db="UniProtKB">
        <authorList>
            <consortium name="EnsemblMetazoa"/>
        </authorList>
    </citation>
    <scope>IDENTIFICATION</scope>
    <source>
        <strain evidence="1">STECLA/ALBI9_A</strain>
    </source>
</reference>
<dbReference type="EnsemblMetazoa" id="AALB004076-RA">
    <property type="protein sequence ID" value="AALB004076-PA"/>
    <property type="gene ID" value="AALB004076"/>
</dbReference>
<reference evidence="1 2" key="1">
    <citation type="journal article" date="2017" name="G3 (Bethesda)">
        <title>The Physical Genome Mapping of Anopheles albimanus Corrected Scaffold Misassemblies and Identified Interarm Rearrangements in Genus Anopheles.</title>
        <authorList>
            <person name="Artemov G.N."/>
            <person name="Peery A.N."/>
            <person name="Jiang X."/>
            <person name="Tu Z."/>
            <person name="Stegniy V.N."/>
            <person name="Sharakhova M.V."/>
            <person name="Sharakhov I.V."/>
        </authorList>
    </citation>
    <scope>NUCLEOTIDE SEQUENCE [LARGE SCALE GENOMIC DNA]</scope>
    <source>
        <strain evidence="1 2">ALBI9_A</strain>
    </source>
</reference>
<sequence length="174" mass="19212">ASCEHIGDNGRLGSARSDSFARNVIRAGSRSLVCCAIVVEFVRPECVFLDELVTLRRFNRWPIRREAGWLSPAACAVCTSSASVTGAQCVRWTCWLAGKGVRVCVCVGVVSAICRTIFRDTARWFVPKWLSRLGVHVFSAPKCHCVKCRYRFDLCVVPLVAVCVGVRVCVRVCV</sequence>
<keyword evidence="2" id="KW-1185">Reference proteome</keyword>
<dbReference type="Proteomes" id="UP000069272">
    <property type="component" value="Chromosome 3R"/>
</dbReference>
<name>A0A182FC42_ANOAL</name>
<evidence type="ECO:0000313" key="2">
    <source>
        <dbReference type="Proteomes" id="UP000069272"/>
    </source>
</evidence>
<protein>
    <submittedName>
        <fullName evidence="1">Uncharacterized protein</fullName>
    </submittedName>
</protein>
<accession>A0A182FC42</accession>
<proteinExistence type="predicted"/>
<dbReference type="AlphaFoldDB" id="A0A182FC42"/>